<gene>
    <name evidence="1" type="ORF">KSZ_50470</name>
</gene>
<protein>
    <submittedName>
        <fullName evidence="1">Uncharacterized protein</fullName>
    </submittedName>
</protein>
<evidence type="ECO:0000313" key="2">
    <source>
        <dbReference type="Proteomes" id="UP000635565"/>
    </source>
</evidence>
<proteinExistence type="predicted"/>
<accession>A0ABQ3VNS0</accession>
<reference evidence="1 2" key="1">
    <citation type="journal article" date="2021" name="Int. J. Syst. Evol. Microbiol.">
        <title>Reticulibacter mediterranei gen. nov., sp. nov., within the new family Reticulibacteraceae fam. nov., and Ktedonospora formicarum gen. nov., sp. nov., Ktedonobacter robiniae sp. nov., Dictyobacter formicarum sp. nov. and Dictyobacter arantiisoli sp. nov., belonging to the class Ktedonobacteria.</title>
        <authorList>
            <person name="Yabe S."/>
            <person name="Zheng Y."/>
            <person name="Wang C.M."/>
            <person name="Sakai Y."/>
            <person name="Abe K."/>
            <person name="Yokota A."/>
            <person name="Donadio S."/>
            <person name="Cavaletti L."/>
            <person name="Monciardini P."/>
        </authorList>
    </citation>
    <scope>NUCLEOTIDE SEQUENCE [LARGE SCALE GENOMIC DNA]</scope>
    <source>
        <strain evidence="1 2">SOSP1-9</strain>
    </source>
</reference>
<evidence type="ECO:0000313" key="1">
    <source>
        <dbReference type="EMBL" id="GHO87041.1"/>
    </source>
</evidence>
<keyword evidence="2" id="KW-1185">Reference proteome</keyword>
<sequence length="105" mass="11628">MLLSRYAAYLTVMNGDPKMLVVALGQSYFAVQTRRQELTDADALGRLTEDQRRLLMRDQVTLQNRQLAETASQAGVITAKDFAIFQDHGYQGLYGATSSFSGSAF</sequence>
<comment type="caution">
    <text evidence="1">The sequence shown here is derived from an EMBL/GenBank/DDBJ whole genome shotgun (WGS) entry which is preliminary data.</text>
</comment>
<organism evidence="1 2">
    <name type="scientific">Dictyobacter formicarum</name>
    <dbReference type="NCBI Taxonomy" id="2778368"/>
    <lineage>
        <taxon>Bacteria</taxon>
        <taxon>Bacillati</taxon>
        <taxon>Chloroflexota</taxon>
        <taxon>Ktedonobacteria</taxon>
        <taxon>Ktedonobacterales</taxon>
        <taxon>Dictyobacteraceae</taxon>
        <taxon>Dictyobacter</taxon>
    </lineage>
</organism>
<name>A0ABQ3VNS0_9CHLR</name>
<dbReference type="EMBL" id="BNJJ01000015">
    <property type="protein sequence ID" value="GHO87041.1"/>
    <property type="molecule type" value="Genomic_DNA"/>
</dbReference>
<dbReference type="Proteomes" id="UP000635565">
    <property type="component" value="Unassembled WGS sequence"/>
</dbReference>